<dbReference type="RefSeq" id="WP_230866660.1">
    <property type="nucleotide sequence ID" value="NZ_CP046640.1"/>
</dbReference>
<dbReference type="Gene3D" id="1.10.101.10">
    <property type="entry name" value="PGBD-like superfamily/PGBD"/>
    <property type="match status" value="1"/>
</dbReference>
<evidence type="ECO:0000259" key="8">
    <source>
        <dbReference type="Pfam" id="PF20142"/>
    </source>
</evidence>
<dbReference type="EMBL" id="CP046640">
    <property type="protein sequence ID" value="QTL98204.1"/>
    <property type="molecule type" value="Genomic_DNA"/>
</dbReference>
<evidence type="ECO:0000256" key="1">
    <source>
        <dbReference type="ARBA" id="ARBA00004752"/>
    </source>
</evidence>
<dbReference type="GO" id="GO:0009252">
    <property type="term" value="P:peptidoglycan biosynthetic process"/>
    <property type="evidence" value="ECO:0007669"/>
    <property type="project" value="UniProtKB-UniPathway"/>
</dbReference>
<dbReference type="SUPFAM" id="SSF47090">
    <property type="entry name" value="PGBD-like"/>
    <property type="match status" value="1"/>
</dbReference>
<dbReference type="PANTHER" id="PTHR41533:SF2">
    <property type="entry name" value="BLR7131 PROTEIN"/>
    <property type="match status" value="1"/>
</dbReference>
<feature type="domain" description="L,D-TPase catalytic" evidence="7">
    <location>
        <begin position="312"/>
        <end position="477"/>
    </location>
</feature>
<accession>A0A8A7KJ94</accession>
<dbReference type="InterPro" id="IPR045380">
    <property type="entry name" value="LD_TPept_scaffold_dom"/>
</dbReference>
<reference evidence="9" key="1">
    <citation type="submission" date="2019-12" db="EMBL/GenBank/DDBJ databases">
        <authorList>
            <person name="zhang j."/>
            <person name="sun C.M."/>
        </authorList>
    </citation>
    <scope>NUCLEOTIDE SEQUENCE</scope>
    <source>
        <strain evidence="9">NS-1</strain>
    </source>
</reference>
<dbReference type="SUPFAM" id="SSF141523">
    <property type="entry name" value="L,D-transpeptidase catalytic domain-like"/>
    <property type="match status" value="1"/>
</dbReference>
<dbReference type="Pfam" id="PF20142">
    <property type="entry name" value="Scaffold"/>
    <property type="match status" value="1"/>
</dbReference>
<evidence type="ECO:0000256" key="2">
    <source>
        <dbReference type="ARBA" id="ARBA00022679"/>
    </source>
</evidence>
<evidence type="ECO:0000256" key="4">
    <source>
        <dbReference type="ARBA" id="ARBA00022984"/>
    </source>
</evidence>
<evidence type="ECO:0000313" key="10">
    <source>
        <dbReference type="Proteomes" id="UP000665020"/>
    </source>
</evidence>
<dbReference type="Pfam" id="PF01471">
    <property type="entry name" value="PG_binding_1"/>
    <property type="match status" value="1"/>
</dbReference>
<comment type="pathway">
    <text evidence="1">Cell wall biogenesis; peptidoglycan biosynthesis.</text>
</comment>
<organism evidence="9 10">
    <name type="scientific">Iocasia fonsfrigidae</name>
    <dbReference type="NCBI Taxonomy" id="2682810"/>
    <lineage>
        <taxon>Bacteria</taxon>
        <taxon>Bacillati</taxon>
        <taxon>Bacillota</taxon>
        <taxon>Clostridia</taxon>
        <taxon>Halanaerobiales</taxon>
        <taxon>Halanaerobiaceae</taxon>
        <taxon>Iocasia</taxon>
    </lineage>
</organism>
<dbReference type="InterPro" id="IPR036365">
    <property type="entry name" value="PGBD-like_sf"/>
</dbReference>
<evidence type="ECO:0000313" key="9">
    <source>
        <dbReference type="EMBL" id="QTL98204.1"/>
    </source>
</evidence>
<dbReference type="GO" id="GO:0071555">
    <property type="term" value="P:cell wall organization"/>
    <property type="evidence" value="ECO:0007669"/>
    <property type="project" value="UniProtKB-KW"/>
</dbReference>
<dbReference type="Pfam" id="PF03734">
    <property type="entry name" value="YkuD"/>
    <property type="match status" value="1"/>
</dbReference>
<protein>
    <submittedName>
        <fullName evidence="9">L,D-transpeptidase family protein</fullName>
    </submittedName>
</protein>
<dbReference type="UniPathway" id="UPA00219"/>
<evidence type="ECO:0000256" key="3">
    <source>
        <dbReference type="ARBA" id="ARBA00022960"/>
    </source>
</evidence>
<dbReference type="GO" id="GO:0008360">
    <property type="term" value="P:regulation of cell shape"/>
    <property type="evidence" value="ECO:0007669"/>
    <property type="project" value="UniProtKB-KW"/>
</dbReference>
<keyword evidence="3" id="KW-0133">Cell shape</keyword>
<dbReference type="InterPro" id="IPR005490">
    <property type="entry name" value="LD_TPept_cat_dom"/>
</dbReference>
<dbReference type="InterPro" id="IPR052905">
    <property type="entry name" value="LD-transpeptidase_YkuD-like"/>
</dbReference>
<name>A0A8A7KJ94_9FIRM</name>
<gene>
    <name evidence="9" type="ORF">GM661_09530</name>
</gene>
<dbReference type="GO" id="GO:0016740">
    <property type="term" value="F:transferase activity"/>
    <property type="evidence" value="ECO:0007669"/>
    <property type="project" value="UniProtKB-KW"/>
</dbReference>
<dbReference type="AlphaFoldDB" id="A0A8A7KJ94"/>
<dbReference type="Proteomes" id="UP000665020">
    <property type="component" value="Chromosome"/>
</dbReference>
<dbReference type="Gene3D" id="2.40.440.10">
    <property type="entry name" value="L,D-transpeptidase catalytic domain-like"/>
    <property type="match status" value="1"/>
</dbReference>
<keyword evidence="10" id="KW-1185">Reference proteome</keyword>
<dbReference type="KEGG" id="ifn:GM661_09530"/>
<keyword evidence="4" id="KW-0573">Peptidoglycan synthesis</keyword>
<evidence type="ECO:0000259" key="7">
    <source>
        <dbReference type="Pfam" id="PF03734"/>
    </source>
</evidence>
<sequence length="543" mass="64180">MKKIVFLMLIFFIIVNVFLLNYIVKAEFLSDRIIQRMGIHGDNHIEAFKRIDKINSDLLKGFYKLRNYQPAWCKETRIYQITYDLLTIIKNSYQNGLNPDDYAYTYLYYLIKGLEADINNDKVELDRLLKLELLLTEIYFKFSNDLLYGVSKHKGYDLGYQEIDLPVLLNNALETDNLRETIKNLDPIQPLYTRMQLALKRLLKIFNDGGWPLISDKIELKKGVCHQAVLDLRERLLLSGDLKPENNHAGLLFDDKLAEAVALFQLRHGLPASEILDQKTLTALNTSVEERIRQLKINMDRLRWLPQKREDIYIVINIPDFKLEVMKDYSSIFESRVIVGDKNNQSPLFRDEIEYIVINPYWKITDNIAKYEILPKLKNDPAYLDRNKIKILESWHNDSKIVLPESIEWHNISPEKFTYKLRQEPGIFNSLGQIKFIFPNSYQVYLHDTPYKYLFNYHDRAKSHGCIRVEKPFSLASCLLGKDWNEEEVAEIIRLNKRKVINLKKKIPIYLVYLTSWVDENGIIQHRDDIYNLDQELYEKLKI</sequence>
<dbReference type="InterPro" id="IPR036366">
    <property type="entry name" value="PGBDSf"/>
</dbReference>
<keyword evidence="5" id="KW-0961">Cell wall biogenesis/degradation</keyword>
<keyword evidence="2" id="KW-0808">Transferase</keyword>
<dbReference type="CDD" id="cd16913">
    <property type="entry name" value="YkuD_like"/>
    <property type="match status" value="1"/>
</dbReference>
<feature type="domain" description="Peptidoglycan binding-like" evidence="6">
    <location>
        <begin position="227"/>
        <end position="284"/>
    </location>
</feature>
<dbReference type="InterPro" id="IPR002477">
    <property type="entry name" value="Peptidoglycan-bd-like"/>
</dbReference>
<evidence type="ECO:0000256" key="5">
    <source>
        <dbReference type="ARBA" id="ARBA00023316"/>
    </source>
</evidence>
<evidence type="ECO:0000259" key="6">
    <source>
        <dbReference type="Pfam" id="PF01471"/>
    </source>
</evidence>
<dbReference type="PANTHER" id="PTHR41533">
    <property type="entry name" value="L,D-TRANSPEPTIDASE HI_1667-RELATED"/>
    <property type="match status" value="1"/>
</dbReference>
<feature type="domain" description="L,D-transpeptidase scaffold" evidence="8">
    <location>
        <begin position="58"/>
        <end position="199"/>
    </location>
</feature>
<dbReference type="InterPro" id="IPR038063">
    <property type="entry name" value="Transpep_catalytic_dom"/>
</dbReference>
<proteinExistence type="predicted"/>